<accession>W1P1H3</accession>
<protein>
    <recommendedName>
        <fullName evidence="3">CHCH domain-containing protein</fullName>
    </recommendedName>
</protein>
<dbReference type="SUPFAM" id="SSF47072">
    <property type="entry name" value="Cysteine alpha-hairpin motif"/>
    <property type="match status" value="1"/>
</dbReference>
<dbReference type="AlphaFoldDB" id="W1P1H3"/>
<evidence type="ECO:0008006" key="3">
    <source>
        <dbReference type="Google" id="ProtNLM"/>
    </source>
</evidence>
<evidence type="ECO:0000313" key="2">
    <source>
        <dbReference type="Proteomes" id="UP000017836"/>
    </source>
</evidence>
<dbReference type="InterPro" id="IPR009069">
    <property type="entry name" value="Cys_alpha_HP_mot_SF"/>
</dbReference>
<dbReference type="EMBL" id="KI394743">
    <property type="protein sequence ID" value="ERN01763.1"/>
    <property type="molecule type" value="Genomic_DNA"/>
</dbReference>
<dbReference type="Proteomes" id="UP000017836">
    <property type="component" value="Unassembled WGS sequence"/>
</dbReference>
<dbReference type="PANTHER" id="PTHR37750:SF1">
    <property type="entry name" value="COX19-LIKE CHCH FAMILY PROTEIN"/>
    <property type="match status" value="1"/>
</dbReference>
<dbReference type="OMA" id="ESPYDKE"/>
<dbReference type="eggNOG" id="ENOG502S7T5">
    <property type="taxonomic scope" value="Eukaryota"/>
</dbReference>
<evidence type="ECO:0000313" key="1">
    <source>
        <dbReference type="EMBL" id="ERN01763.1"/>
    </source>
</evidence>
<dbReference type="PANTHER" id="PTHR37750">
    <property type="entry name" value="COX19-LIKE CHCH FAMILY PROTEIN"/>
    <property type="match status" value="1"/>
</dbReference>
<name>W1P1H3_AMBTC</name>
<keyword evidence="2" id="KW-1185">Reference proteome</keyword>
<dbReference type="HOGENOM" id="CLU_2402639_0_0_1"/>
<proteinExistence type="predicted"/>
<sequence length="93" mass="10082">MSEAANSPQQPPQPVCGIEAVELLNCVASPQYEQDRCASLLDSLRKCILSKNVKKFTLAGEGQPQTHPKAAKEMDLNSKMLTSVLNGGVRIQE</sequence>
<dbReference type="Gene3D" id="1.10.287.1130">
    <property type="entry name" value="CytochromE C oxidase copper chaperone"/>
    <property type="match status" value="1"/>
</dbReference>
<reference evidence="2" key="1">
    <citation type="journal article" date="2013" name="Science">
        <title>The Amborella genome and the evolution of flowering plants.</title>
        <authorList>
            <consortium name="Amborella Genome Project"/>
        </authorList>
    </citation>
    <scope>NUCLEOTIDE SEQUENCE [LARGE SCALE GENOMIC DNA]</scope>
</reference>
<dbReference type="Gramene" id="ERN01763">
    <property type="protein sequence ID" value="ERN01763"/>
    <property type="gene ID" value="AMTR_s00097p00147570"/>
</dbReference>
<organism evidence="1 2">
    <name type="scientific">Amborella trichopoda</name>
    <dbReference type="NCBI Taxonomy" id="13333"/>
    <lineage>
        <taxon>Eukaryota</taxon>
        <taxon>Viridiplantae</taxon>
        <taxon>Streptophyta</taxon>
        <taxon>Embryophyta</taxon>
        <taxon>Tracheophyta</taxon>
        <taxon>Spermatophyta</taxon>
        <taxon>Magnoliopsida</taxon>
        <taxon>Amborellales</taxon>
        <taxon>Amborellaceae</taxon>
        <taxon>Amborella</taxon>
    </lineage>
</organism>
<gene>
    <name evidence="1" type="ORF">AMTR_s00097p00147570</name>
</gene>